<dbReference type="PANTHER" id="PTHR48081">
    <property type="entry name" value="AB HYDROLASE SUPERFAMILY PROTEIN C4A8.06C"/>
    <property type="match status" value="1"/>
</dbReference>
<accession>A0A3G5AFH1</accession>
<dbReference type="PANTHER" id="PTHR48081:SF8">
    <property type="entry name" value="ALPHA_BETA HYDROLASE FOLD-3 DOMAIN-CONTAINING PROTEIN-RELATED"/>
    <property type="match status" value="1"/>
</dbReference>
<keyword evidence="1" id="KW-0378">Hydrolase</keyword>
<dbReference type="InterPro" id="IPR013094">
    <property type="entry name" value="AB_hydrolase_3"/>
</dbReference>
<dbReference type="Gene3D" id="3.40.50.1820">
    <property type="entry name" value="alpha/beta hydrolase"/>
    <property type="match status" value="1"/>
</dbReference>
<dbReference type="Pfam" id="PF07859">
    <property type="entry name" value="Abhydrolase_3"/>
    <property type="match status" value="1"/>
</dbReference>
<reference evidence="3" key="1">
    <citation type="submission" date="2018-10" db="EMBL/GenBank/DDBJ databases">
        <title>Hidden diversity of soil giant viruses.</title>
        <authorList>
            <person name="Schulz F."/>
            <person name="Alteio L."/>
            <person name="Goudeau D."/>
            <person name="Ryan E.M."/>
            <person name="Malmstrom R.R."/>
            <person name="Blanchard J."/>
            <person name="Woyke T."/>
        </authorList>
    </citation>
    <scope>NUCLEOTIDE SEQUENCE</scope>
    <source>
        <strain evidence="3">HYV1</strain>
    </source>
</reference>
<dbReference type="InterPro" id="IPR050300">
    <property type="entry name" value="GDXG_lipolytic_enzyme"/>
</dbReference>
<dbReference type="EMBL" id="MK072414">
    <property type="protein sequence ID" value="AYV84633.1"/>
    <property type="molecule type" value="Genomic_DNA"/>
</dbReference>
<proteinExistence type="predicted"/>
<organism evidence="3">
    <name type="scientific">Hyperionvirus sp</name>
    <dbReference type="NCBI Taxonomy" id="2487770"/>
    <lineage>
        <taxon>Viruses</taxon>
        <taxon>Varidnaviria</taxon>
        <taxon>Bamfordvirae</taxon>
        <taxon>Nucleocytoviricota</taxon>
        <taxon>Megaviricetes</taxon>
        <taxon>Imitervirales</taxon>
        <taxon>Mimiviridae</taxon>
        <taxon>Klosneuvirinae</taxon>
    </lineage>
</organism>
<evidence type="ECO:0000259" key="2">
    <source>
        <dbReference type="Pfam" id="PF07859"/>
    </source>
</evidence>
<name>A0A3G5AFH1_9VIRU</name>
<feature type="non-terminal residue" evidence="3">
    <location>
        <position position="262"/>
    </location>
</feature>
<evidence type="ECO:0000256" key="1">
    <source>
        <dbReference type="ARBA" id="ARBA00022801"/>
    </source>
</evidence>
<feature type="domain" description="Alpha/beta hydrolase fold-3" evidence="2">
    <location>
        <begin position="110"/>
        <end position="262"/>
    </location>
</feature>
<gene>
    <name evidence="3" type="ORF">Hyperionvirus32_23</name>
</gene>
<sequence>MEHKYYKYKSKYLCLKNSLHSRIGFTGGGDNARLDIPTRKFIDELAAQNTEPVYKLSYEDARNVLNDLQKGQNIDVPTENIDIPINDSPLNFSITLIRPKSLHMKSIPVLLYLHGAGFVMGNKETHERLVRELAFGADIAVAFVNYTPSPEAKYPVTLNQGYRALEYISKNADKLYLNRDKIAIAGDSVGGYLATTIARMSKERNGPKIVFQALFYPMTDGTLSSESMKIFADGPWLTLNEMKWVYDAYLPENSDLRNPWIS</sequence>
<evidence type="ECO:0000313" key="3">
    <source>
        <dbReference type="EMBL" id="AYV84633.1"/>
    </source>
</evidence>
<dbReference type="GO" id="GO:0016787">
    <property type="term" value="F:hydrolase activity"/>
    <property type="evidence" value="ECO:0007669"/>
    <property type="project" value="UniProtKB-KW"/>
</dbReference>
<dbReference type="SUPFAM" id="SSF53474">
    <property type="entry name" value="alpha/beta-Hydrolases"/>
    <property type="match status" value="1"/>
</dbReference>
<protein>
    <submittedName>
        <fullName evidence="3">Lipase</fullName>
    </submittedName>
</protein>
<dbReference type="InterPro" id="IPR029058">
    <property type="entry name" value="AB_hydrolase_fold"/>
</dbReference>